<protein>
    <submittedName>
        <fullName evidence="2">Uncharacterized protein</fullName>
    </submittedName>
</protein>
<feature type="region of interest" description="Disordered" evidence="1">
    <location>
        <begin position="1"/>
        <end position="20"/>
    </location>
</feature>
<sequence>MGQPQDQPGDAHSGGCGCGGHTAGPEQGFNDYGAMFGHVSGMVNDFMNGRTPDAQKVMGMLESCSSQFWKGAAVGAGLGLLLSSNAVRDAISGMVGGVFGGKSSTTSTNE</sequence>
<name>A0A6P1ZKU6_9BACT</name>
<dbReference type="AlphaFoldDB" id="A0A6P1ZKU6"/>
<gene>
    <name evidence="2" type="ORF">DQK91_01195</name>
</gene>
<dbReference type="EMBL" id="QMIF01000001">
    <property type="protein sequence ID" value="TVM36571.1"/>
    <property type="molecule type" value="Genomic_DNA"/>
</dbReference>
<comment type="caution">
    <text evidence="2">The sequence shown here is derived from an EMBL/GenBank/DDBJ whole genome shotgun (WGS) entry which is preliminary data.</text>
</comment>
<evidence type="ECO:0000313" key="3">
    <source>
        <dbReference type="Proteomes" id="UP000434052"/>
    </source>
</evidence>
<dbReference type="Proteomes" id="UP000434052">
    <property type="component" value="Unassembled WGS sequence"/>
</dbReference>
<reference evidence="2 3" key="1">
    <citation type="submission" date="2018-06" db="EMBL/GenBank/DDBJ databases">
        <title>Complete genome of Desulfovibrio marinus P48SEP.</title>
        <authorList>
            <person name="Crispim J.S."/>
            <person name="Vidigal P.M.P."/>
            <person name="Silva L.C.F."/>
            <person name="Araujo L.C."/>
            <person name="Laguardia C.N."/>
            <person name="Dias R.S."/>
            <person name="Sousa M.P."/>
            <person name="Paula S.O."/>
            <person name="Silva C."/>
        </authorList>
    </citation>
    <scope>NUCLEOTIDE SEQUENCE [LARGE SCALE GENOMIC DNA]</scope>
    <source>
        <strain evidence="2 3">P48SEP</strain>
    </source>
</reference>
<organism evidence="2 3">
    <name type="scientific">Oceanidesulfovibrio marinus</name>
    <dbReference type="NCBI Taxonomy" id="370038"/>
    <lineage>
        <taxon>Bacteria</taxon>
        <taxon>Pseudomonadati</taxon>
        <taxon>Thermodesulfobacteriota</taxon>
        <taxon>Desulfovibrionia</taxon>
        <taxon>Desulfovibrionales</taxon>
        <taxon>Desulfovibrionaceae</taxon>
        <taxon>Oceanidesulfovibrio</taxon>
    </lineage>
</organism>
<accession>A0A6P1ZKU6</accession>
<evidence type="ECO:0000256" key="1">
    <source>
        <dbReference type="SAM" id="MobiDB-lite"/>
    </source>
</evidence>
<evidence type="ECO:0000313" key="2">
    <source>
        <dbReference type="EMBL" id="TVM36571.1"/>
    </source>
</evidence>
<proteinExistence type="predicted"/>